<keyword evidence="9" id="KW-0862">Zinc</keyword>
<dbReference type="GO" id="GO:0000724">
    <property type="term" value="P:double-strand break repair via homologous recombination"/>
    <property type="evidence" value="ECO:0007669"/>
    <property type="project" value="InterPro"/>
</dbReference>
<evidence type="ECO:0000256" key="13">
    <source>
        <dbReference type="SAM" id="MobiDB-lite"/>
    </source>
</evidence>
<name>A0A914C8N9_9BILA</name>
<keyword evidence="6" id="KW-0479">Metal-binding</keyword>
<dbReference type="GO" id="GO:0005634">
    <property type="term" value="C:nucleus"/>
    <property type="evidence" value="ECO:0007669"/>
    <property type="project" value="UniProtKB-SubCell"/>
</dbReference>
<evidence type="ECO:0000256" key="6">
    <source>
        <dbReference type="ARBA" id="ARBA00022723"/>
    </source>
</evidence>
<dbReference type="GO" id="GO:0061665">
    <property type="term" value="F:SUMO ligase activity"/>
    <property type="evidence" value="ECO:0007669"/>
    <property type="project" value="TreeGrafter"/>
</dbReference>
<keyword evidence="7" id="KW-0863">Zinc-finger</keyword>
<evidence type="ECO:0000256" key="10">
    <source>
        <dbReference type="ARBA" id="ARBA00023242"/>
    </source>
</evidence>
<dbReference type="InterPro" id="IPR004181">
    <property type="entry name" value="Znf_MIZ"/>
</dbReference>
<accession>A0A914C8N9</accession>
<evidence type="ECO:0000259" key="14">
    <source>
        <dbReference type="Pfam" id="PF11789"/>
    </source>
</evidence>
<evidence type="ECO:0000256" key="3">
    <source>
        <dbReference type="ARBA" id="ARBA00008212"/>
    </source>
</evidence>
<dbReference type="PANTHER" id="PTHR21330:SF1">
    <property type="entry name" value="E3 SUMO-PROTEIN LIGASE NSE2"/>
    <property type="match status" value="1"/>
</dbReference>
<comment type="subcellular location">
    <subcellularLocation>
        <location evidence="1">Nucleus</location>
    </subcellularLocation>
</comment>
<feature type="compositionally biased region" description="Polar residues" evidence="13">
    <location>
        <begin position="218"/>
        <end position="227"/>
    </location>
</feature>
<evidence type="ECO:0000256" key="4">
    <source>
        <dbReference type="ARBA" id="ARBA00020923"/>
    </source>
</evidence>
<dbReference type="PANTHER" id="PTHR21330">
    <property type="entry name" value="E3 SUMO-PROTEIN LIGASE NSE2"/>
    <property type="match status" value="1"/>
</dbReference>
<evidence type="ECO:0000313" key="15">
    <source>
        <dbReference type="Proteomes" id="UP000887540"/>
    </source>
</evidence>
<dbReference type="InterPro" id="IPR026846">
    <property type="entry name" value="Nse2(Mms21)"/>
</dbReference>
<dbReference type="SUPFAM" id="SSF57850">
    <property type="entry name" value="RING/U-box"/>
    <property type="match status" value="1"/>
</dbReference>
<evidence type="ECO:0000256" key="9">
    <source>
        <dbReference type="ARBA" id="ARBA00022833"/>
    </source>
</evidence>
<keyword evidence="8" id="KW-0833">Ubl conjugation pathway</keyword>
<sequence length="459" mass="52535">MWKFLYDQMKAKNEKVKFIGGLAIWNEYAAKYSAINKHTVQSLASHGRKFLRDKFEEADLLKEELFAMIEYFDWPLEERQRIYLQQKFKVVIDLDADGKIQDVRDYVEIDQNSKKQGVPEVIYLSSDSEPEIVIENIRSGREEIIDYEDDIIDVSQQEIDEFENSAQMIGNQETTAEITTVNEEPTIEMEESCEIDLSLKMDVDRLSESEANEGPENPAQTIGNQETTAEITAVNEESTIEMEESCEIDLSLRMDVDQPSGSEANEGPENPTQNEIVPDSLPLRENCRENQEDLQICRDGAAAFVQVKHELVPQDFLATGNNPYDSQNSVLFIEPQEKEFDGPVLEITDADIENPTQQTLSESSFNCRKKPKKIPRTVPTYKLDPFTKLLIKDPVINLNCGHIYDHTGIYEYLKQKTGSRRISLFKRTHCPVAGCGNKDHLTLACVKPYPEFFDYFPNP</sequence>
<evidence type="ECO:0000313" key="16">
    <source>
        <dbReference type="WBParaSite" id="ACRNAN_Path_599.g2236.t2"/>
    </source>
</evidence>
<evidence type="ECO:0000256" key="12">
    <source>
        <dbReference type="ARBA" id="ARBA00032533"/>
    </source>
</evidence>
<evidence type="ECO:0000256" key="11">
    <source>
        <dbReference type="ARBA" id="ARBA00031731"/>
    </source>
</evidence>
<dbReference type="Proteomes" id="UP000887540">
    <property type="component" value="Unplaced"/>
</dbReference>
<comment type="similarity">
    <text evidence="3">Belongs to the NSE2 family.</text>
</comment>
<evidence type="ECO:0000256" key="1">
    <source>
        <dbReference type="ARBA" id="ARBA00004123"/>
    </source>
</evidence>
<dbReference type="Gene3D" id="3.30.40.10">
    <property type="entry name" value="Zinc/RING finger domain, C3HC4 (zinc finger)"/>
    <property type="match status" value="1"/>
</dbReference>
<dbReference type="GO" id="GO:0030915">
    <property type="term" value="C:Smc5-Smc6 complex"/>
    <property type="evidence" value="ECO:0007669"/>
    <property type="project" value="InterPro"/>
</dbReference>
<feature type="region of interest" description="Disordered" evidence="13">
    <location>
        <begin position="207"/>
        <end position="227"/>
    </location>
</feature>
<proteinExistence type="inferred from homology"/>
<feature type="domain" description="SP-RING-type" evidence="14">
    <location>
        <begin position="384"/>
        <end position="436"/>
    </location>
</feature>
<protein>
    <recommendedName>
        <fullName evidence="4">E3 SUMO-protein ligase NSE2</fullName>
    </recommendedName>
    <alternativeName>
        <fullName evidence="11">E3 SUMO-protein transferase NSE2</fullName>
    </alternativeName>
    <alternativeName>
        <fullName evidence="12">Non-structural maintenance of chromosomes element 2 homolog</fullName>
    </alternativeName>
</protein>
<feature type="region of interest" description="Disordered" evidence="13">
    <location>
        <begin position="257"/>
        <end position="280"/>
    </location>
</feature>
<organism evidence="15 16">
    <name type="scientific">Acrobeloides nanus</name>
    <dbReference type="NCBI Taxonomy" id="290746"/>
    <lineage>
        <taxon>Eukaryota</taxon>
        <taxon>Metazoa</taxon>
        <taxon>Ecdysozoa</taxon>
        <taxon>Nematoda</taxon>
        <taxon>Chromadorea</taxon>
        <taxon>Rhabditida</taxon>
        <taxon>Tylenchina</taxon>
        <taxon>Cephalobomorpha</taxon>
        <taxon>Cephaloboidea</taxon>
        <taxon>Cephalobidae</taxon>
        <taxon>Acrobeloides</taxon>
    </lineage>
</organism>
<dbReference type="WBParaSite" id="ACRNAN_Path_599.g2236.t2">
    <property type="protein sequence ID" value="ACRNAN_Path_599.g2236.t2"/>
    <property type="gene ID" value="ACRNAN_Path_599.g2236"/>
</dbReference>
<dbReference type="CDD" id="cd16651">
    <property type="entry name" value="SPL-RING_NSE2"/>
    <property type="match status" value="1"/>
</dbReference>
<evidence type="ECO:0000256" key="2">
    <source>
        <dbReference type="ARBA" id="ARBA00004718"/>
    </source>
</evidence>
<dbReference type="GO" id="GO:0016925">
    <property type="term" value="P:protein sumoylation"/>
    <property type="evidence" value="ECO:0007669"/>
    <property type="project" value="TreeGrafter"/>
</dbReference>
<keyword evidence="10" id="KW-0539">Nucleus</keyword>
<keyword evidence="5" id="KW-0808">Transferase</keyword>
<evidence type="ECO:0000256" key="7">
    <source>
        <dbReference type="ARBA" id="ARBA00022771"/>
    </source>
</evidence>
<dbReference type="InterPro" id="IPR013083">
    <property type="entry name" value="Znf_RING/FYVE/PHD"/>
</dbReference>
<evidence type="ECO:0000256" key="8">
    <source>
        <dbReference type="ARBA" id="ARBA00022786"/>
    </source>
</evidence>
<evidence type="ECO:0000256" key="5">
    <source>
        <dbReference type="ARBA" id="ARBA00022679"/>
    </source>
</evidence>
<reference evidence="16" key="1">
    <citation type="submission" date="2022-11" db="UniProtKB">
        <authorList>
            <consortium name="WormBaseParasite"/>
        </authorList>
    </citation>
    <scope>IDENTIFICATION</scope>
</reference>
<dbReference type="GO" id="GO:0008270">
    <property type="term" value="F:zinc ion binding"/>
    <property type="evidence" value="ECO:0007669"/>
    <property type="project" value="UniProtKB-KW"/>
</dbReference>
<dbReference type="Pfam" id="PF11789">
    <property type="entry name" value="zf-Nse"/>
    <property type="match status" value="1"/>
</dbReference>
<dbReference type="AlphaFoldDB" id="A0A914C8N9"/>
<keyword evidence="15" id="KW-1185">Reference proteome</keyword>
<comment type="pathway">
    <text evidence="2">Protein modification; protein sumoylation.</text>
</comment>